<sequence length="275" mass="30461">MKIGMIGTGNMGKILVEAMIDGNAISPEDLFIFNRTINKALEIKEDYPNINVCYSDIEIAKQTDLTFLCVKPHDMYEVAKNISPYLTKDKCVVSITSPISPDQLDSFFSCSVARIIPSITNRALAGVSLFSYGSNCTDAWKKQLESFYENFSTPLEIEDNITRVASDIVSCGPAFFSYLTRRFIEGAVDETEIDSETATKLASEMLIGLGELLKKGYYTLPTLQEKVCVKGGITGEGINVLESQLGDTFNQLFQATQAKYEDDQRSLRNLVSGQK</sequence>
<dbReference type="Gene3D" id="1.10.3730.10">
    <property type="entry name" value="ProC C-terminal domain-like"/>
    <property type="match status" value="1"/>
</dbReference>
<dbReference type="Pfam" id="PF14748">
    <property type="entry name" value="P5CR_dimer"/>
    <property type="match status" value="1"/>
</dbReference>
<dbReference type="PANTHER" id="PTHR11645">
    <property type="entry name" value="PYRROLINE-5-CARBOXYLATE REDUCTASE"/>
    <property type="match status" value="1"/>
</dbReference>
<dbReference type="InterPro" id="IPR053790">
    <property type="entry name" value="P5CR-like_CS"/>
</dbReference>
<dbReference type="NCBIfam" id="NF005814">
    <property type="entry name" value="PRK07680.1"/>
    <property type="match status" value="1"/>
</dbReference>
<dbReference type="GO" id="GO:0055129">
    <property type="term" value="P:L-proline biosynthetic process"/>
    <property type="evidence" value="ECO:0007669"/>
    <property type="project" value="TreeGrafter"/>
</dbReference>
<dbReference type="InterPro" id="IPR029036">
    <property type="entry name" value="P5CR_dimer"/>
</dbReference>
<organism evidence="5 6">
    <name type="scientific">Niallia alba</name>
    <dbReference type="NCBI Taxonomy" id="2729105"/>
    <lineage>
        <taxon>Bacteria</taxon>
        <taxon>Bacillati</taxon>
        <taxon>Bacillota</taxon>
        <taxon>Bacilli</taxon>
        <taxon>Bacillales</taxon>
        <taxon>Bacillaceae</taxon>
        <taxon>Niallia</taxon>
    </lineage>
</organism>
<dbReference type="PANTHER" id="PTHR11645:SF51">
    <property type="entry name" value="COME OPERON PROTEIN 4"/>
    <property type="match status" value="1"/>
</dbReference>
<keyword evidence="2" id="KW-0521">NADP</keyword>
<feature type="domain" description="Pyrroline-5-carboxylate reductase dimerisation" evidence="4">
    <location>
        <begin position="163"/>
        <end position="260"/>
    </location>
</feature>
<dbReference type="RefSeq" id="WP_169188859.1">
    <property type="nucleotide sequence ID" value="NZ_JABBPK010000001.1"/>
</dbReference>
<dbReference type="PIRSF" id="PIRSF000193">
    <property type="entry name" value="Pyrrol-5-carb_rd"/>
    <property type="match status" value="1"/>
</dbReference>
<protein>
    <submittedName>
        <fullName evidence="5">Late competence protein ComER</fullName>
    </submittedName>
</protein>
<dbReference type="SUPFAM" id="SSF48179">
    <property type="entry name" value="6-phosphogluconate dehydrogenase C-terminal domain-like"/>
    <property type="match status" value="1"/>
</dbReference>
<feature type="binding site" evidence="2">
    <location>
        <begin position="6"/>
        <end position="11"/>
    </location>
    <ligand>
        <name>NADP(+)</name>
        <dbReference type="ChEBI" id="CHEBI:58349"/>
    </ligand>
</feature>
<dbReference type="InterPro" id="IPR028939">
    <property type="entry name" value="P5C_Rdtase_cat_N"/>
</dbReference>
<feature type="domain" description="Pyrroline-5-carboxylate reductase catalytic N-terminal" evidence="3">
    <location>
        <begin position="2"/>
        <end position="97"/>
    </location>
</feature>
<evidence type="ECO:0000313" key="6">
    <source>
        <dbReference type="Proteomes" id="UP000588491"/>
    </source>
</evidence>
<gene>
    <name evidence="5" type="ORF">HHU08_16220</name>
</gene>
<comment type="similarity">
    <text evidence="1">Belongs to the pyrroline-5-carboxylate reductase family.</text>
</comment>
<dbReference type="InterPro" id="IPR008927">
    <property type="entry name" value="6-PGluconate_DH-like_C_sf"/>
</dbReference>
<dbReference type="SUPFAM" id="SSF51735">
    <property type="entry name" value="NAD(P)-binding Rossmann-fold domains"/>
    <property type="match status" value="1"/>
</dbReference>
<evidence type="ECO:0000256" key="2">
    <source>
        <dbReference type="PIRSR" id="PIRSR000193-1"/>
    </source>
</evidence>
<name>A0A7Y0PN76_9BACI</name>
<dbReference type="Proteomes" id="UP000588491">
    <property type="component" value="Unassembled WGS sequence"/>
</dbReference>
<reference evidence="5 6" key="1">
    <citation type="submission" date="2020-04" db="EMBL/GenBank/DDBJ databases">
        <title>Bacillus sp. UniB3 isolated from commercial digestive syrup.</title>
        <authorList>
            <person name="Thorat V."/>
            <person name="Kirdat K."/>
            <person name="Tiwarekar B."/>
            <person name="Yadav A."/>
        </authorList>
    </citation>
    <scope>NUCLEOTIDE SEQUENCE [LARGE SCALE GENOMIC DNA]</scope>
    <source>
        <strain evidence="5 6">UniB3</strain>
    </source>
</reference>
<dbReference type="Gene3D" id="3.40.50.720">
    <property type="entry name" value="NAD(P)-binding Rossmann-like Domain"/>
    <property type="match status" value="1"/>
</dbReference>
<dbReference type="InterPro" id="IPR000304">
    <property type="entry name" value="Pyrroline-COOH_reductase"/>
</dbReference>
<evidence type="ECO:0000256" key="1">
    <source>
        <dbReference type="ARBA" id="ARBA00005525"/>
    </source>
</evidence>
<dbReference type="PROSITE" id="PS00521">
    <property type="entry name" value="P5CR"/>
    <property type="match status" value="1"/>
</dbReference>
<keyword evidence="6" id="KW-1185">Reference proteome</keyword>
<dbReference type="InterPro" id="IPR036291">
    <property type="entry name" value="NAD(P)-bd_dom_sf"/>
</dbReference>
<dbReference type="AlphaFoldDB" id="A0A7Y0PN76"/>
<dbReference type="Pfam" id="PF03807">
    <property type="entry name" value="F420_oxidored"/>
    <property type="match status" value="1"/>
</dbReference>
<evidence type="ECO:0000313" key="5">
    <source>
        <dbReference type="EMBL" id="NMO78530.1"/>
    </source>
</evidence>
<evidence type="ECO:0000259" key="4">
    <source>
        <dbReference type="Pfam" id="PF14748"/>
    </source>
</evidence>
<evidence type="ECO:0000259" key="3">
    <source>
        <dbReference type="Pfam" id="PF03807"/>
    </source>
</evidence>
<dbReference type="GO" id="GO:0004735">
    <property type="term" value="F:pyrroline-5-carboxylate reductase activity"/>
    <property type="evidence" value="ECO:0007669"/>
    <property type="project" value="InterPro"/>
</dbReference>
<accession>A0A7Y0PN76</accession>
<proteinExistence type="inferred from homology"/>
<comment type="caution">
    <text evidence="5">The sequence shown here is derived from an EMBL/GenBank/DDBJ whole genome shotgun (WGS) entry which is preliminary data.</text>
</comment>
<dbReference type="EMBL" id="JABBPK010000001">
    <property type="protein sequence ID" value="NMO78530.1"/>
    <property type="molecule type" value="Genomic_DNA"/>
</dbReference>